<dbReference type="Proteomes" id="UP001063698">
    <property type="component" value="Chromosome"/>
</dbReference>
<proteinExistence type="predicted"/>
<protein>
    <submittedName>
        <fullName evidence="1">Uncharacterized protein</fullName>
    </submittedName>
</protein>
<organism evidence="1 2">
    <name type="scientific">Ignicoccus pacificus DSM 13166</name>
    <dbReference type="NCBI Taxonomy" id="940294"/>
    <lineage>
        <taxon>Archaea</taxon>
        <taxon>Thermoproteota</taxon>
        <taxon>Thermoprotei</taxon>
        <taxon>Desulfurococcales</taxon>
        <taxon>Desulfurococcaceae</taxon>
        <taxon>Ignicoccus</taxon>
    </lineage>
</organism>
<dbReference type="KEGG" id="ipc:IPA_08830"/>
<sequence length="244" mass="27294">MLIPMLFLHFHGSLAYYLLANGTLCGPRCLALGDLMGVPYFGKLIVIPNGTEVLYLNYSLDIIRRIEIGSFYPYAFPWKRGLILCSSECLYWRNGKVLWKVNVGWTRAAALDKYLVVIGTVTYKVLDPRSGKVLLEGVLYNQMRTAASCGPYVAVGGFYKTAIIDVESGKVRVLNFAAKRYLGFDEGCKALAAVNRNVIKVFDVEGKLLFSTRVKWEAVTGTWKGEELVVADLRGGLHYLFKLK</sequence>
<gene>
    <name evidence="1" type="ORF">IPA_08830</name>
</gene>
<dbReference type="AlphaFoldDB" id="A0A977KCQ3"/>
<reference evidence="1" key="1">
    <citation type="submission" date="2013-11" db="EMBL/GenBank/DDBJ databases">
        <title>Comparative genomics of Ignicoccus.</title>
        <authorList>
            <person name="Podar M."/>
        </authorList>
    </citation>
    <scope>NUCLEOTIDE SEQUENCE</scope>
    <source>
        <strain evidence="1">DSM 13166</strain>
    </source>
</reference>
<dbReference type="EMBL" id="CP006868">
    <property type="protein sequence ID" value="UXD22843.1"/>
    <property type="molecule type" value="Genomic_DNA"/>
</dbReference>
<name>A0A977KCQ3_9CREN</name>
<keyword evidence="2" id="KW-1185">Reference proteome</keyword>
<accession>A0A977KCQ3</accession>
<evidence type="ECO:0000313" key="1">
    <source>
        <dbReference type="EMBL" id="UXD22843.1"/>
    </source>
</evidence>
<evidence type="ECO:0000313" key="2">
    <source>
        <dbReference type="Proteomes" id="UP001063698"/>
    </source>
</evidence>